<organism evidence="2 3">
    <name type="scientific">Moorena producens (strain JHB)</name>
    <dbReference type="NCBI Taxonomy" id="1454205"/>
    <lineage>
        <taxon>Bacteria</taxon>
        <taxon>Bacillati</taxon>
        <taxon>Cyanobacteriota</taxon>
        <taxon>Cyanophyceae</taxon>
        <taxon>Coleofasciculales</taxon>
        <taxon>Coleofasciculaceae</taxon>
        <taxon>Moorena</taxon>
    </lineage>
</organism>
<dbReference type="EMBL" id="CP017708">
    <property type="protein sequence ID" value="AOY79944.1"/>
    <property type="molecule type" value="Genomic_DNA"/>
</dbReference>
<name>A0A1D9FXE7_MOOP1</name>
<gene>
    <name evidence="2" type="ORF">BJP36_08430</name>
</gene>
<sequence>MNRLFIHLYFDEDVNVLIADLVRAKGFDVTTARDAGQLRATDPEQLLYAVSQGRALVTHNRSDFEGLVQNYFSAGKTHYGVILAVRRPPQQLAKRLLAILNHVTADELQNQVRYI</sequence>
<accession>A0A1D9FXE7</accession>
<protein>
    <submittedName>
        <fullName evidence="2">DUF5615 family PIN-like protein</fullName>
    </submittedName>
</protein>
<dbReference type="Proteomes" id="UP000176944">
    <property type="component" value="Chromosome"/>
</dbReference>
<evidence type="ECO:0000259" key="1">
    <source>
        <dbReference type="Pfam" id="PF18480"/>
    </source>
</evidence>
<feature type="domain" description="DUF5615" evidence="1">
    <location>
        <begin position="8"/>
        <end position="112"/>
    </location>
</feature>
<proteinExistence type="predicted"/>
<dbReference type="AlphaFoldDB" id="A0A1D9FXE7"/>
<evidence type="ECO:0000313" key="2">
    <source>
        <dbReference type="EMBL" id="AOY79944.1"/>
    </source>
</evidence>
<evidence type="ECO:0000313" key="3">
    <source>
        <dbReference type="Proteomes" id="UP000176944"/>
    </source>
</evidence>
<reference evidence="3" key="1">
    <citation type="submission" date="2016-10" db="EMBL/GenBank/DDBJ databases">
        <title>Comparative genomics uncovers the prolific and rare metabolic potential of the cyanobacterial genus Moorea.</title>
        <authorList>
            <person name="Leao T."/>
            <person name="Castelao G."/>
            <person name="Korobeynikov A."/>
            <person name="Monroe E.A."/>
            <person name="Podell S."/>
            <person name="Glukhov E."/>
            <person name="Allen E."/>
            <person name="Gerwick W.H."/>
            <person name="Gerwick L."/>
        </authorList>
    </citation>
    <scope>NUCLEOTIDE SEQUENCE [LARGE SCALE GENOMIC DNA]</scope>
    <source>
        <strain evidence="3">JHB</strain>
    </source>
</reference>
<dbReference type="InterPro" id="IPR041049">
    <property type="entry name" value="DUF5615"/>
</dbReference>
<dbReference type="Pfam" id="PF18480">
    <property type="entry name" value="DUF5615"/>
    <property type="match status" value="1"/>
</dbReference>